<dbReference type="AlphaFoldDB" id="A0A1G7ICV3"/>
<evidence type="ECO:0000313" key="1">
    <source>
        <dbReference type="EMBL" id="SDF10179.1"/>
    </source>
</evidence>
<dbReference type="Proteomes" id="UP000199321">
    <property type="component" value="Unassembled WGS sequence"/>
</dbReference>
<accession>A0A1G7ICV3</accession>
<gene>
    <name evidence="1" type="ORF">SAMN05421855_105197</name>
</gene>
<proteinExistence type="predicted"/>
<evidence type="ECO:0008006" key="3">
    <source>
        <dbReference type="Google" id="ProtNLM"/>
    </source>
</evidence>
<evidence type="ECO:0000313" key="2">
    <source>
        <dbReference type="Proteomes" id="UP000199321"/>
    </source>
</evidence>
<dbReference type="EMBL" id="FNBA01000005">
    <property type="protein sequence ID" value="SDF10179.1"/>
    <property type="molecule type" value="Genomic_DNA"/>
</dbReference>
<dbReference type="STRING" id="227084.SAMN05421855_105197"/>
<dbReference type="InterPro" id="IPR025365">
    <property type="entry name" value="DUF4269"/>
</dbReference>
<reference evidence="1 2" key="1">
    <citation type="submission" date="2016-10" db="EMBL/GenBank/DDBJ databases">
        <authorList>
            <person name="de Groot N.N."/>
        </authorList>
    </citation>
    <scope>NUCLEOTIDE SEQUENCE [LARGE SCALE GENOMIC DNA]</scope>
    <source>
        <strain evidence="1 2">DSM 16195</strain>
    </source>
</reference>
<sequence>MENYARPLPIHNKKMIENFKNIDYLKSGNERQRLAYSEIKKHKVIEKLEKYNPILTGTIPIEIDLPESDLDIICECQNHSEFKTYLLNQFSDKKDFKVYSIIQNGIESTIAEFKTDNFLFEVFGQNIPTEKQNAYRHMIVENKILKEKGFEFKQSVKKLKSNGIKTEPAFAKLLGLEGNSYTELLKLEK</sequence>
<name>A0A1G7ICV3_9FLAO</name>
<keyword evidence="2" id="KW-1185">Reference proteome</keyword>
<organism evidence="1 2">
    <name type="scientific">Ulvibacter litoralis</name>
    <dbReference type="NCBI Taxonomy" id="227084"/>
    <lineage>
        <taxon>Bacteria</taxon>
        <taxon>Pseudomonadati</taxon>
        <taxon>Bacteroidota</taxon>
        <taxon>Flavobacteriia</taxon>
        <taxon>Flavobacteriales</taxon>
        <taxon>Flavobacteriaceae</taxon>
        <taxon>Ulvibacter</taxon>
    </lineage>
</organism>
<dbReference type="Pfam" id="PF14091">
    <property type="entry name" value="DUF4269"/>
    <property type="match status" value="1"/>
</dbReference>
<protein>
    <recommendedName>
        <fullName evidence="3">DUF4269 domain-containing protein</fullName>
    </recommendedName>
</protein>